<feature type="compositionally biased region" description="Polar residues" evidence="1">
    <location>
        <begin position="73"/>
        <end position="86"/>
    </location>
</feature>
<gene>
    <name evidence="3" type="ORF">GIB67_016476</name>
</gene>
<feature type="region of interest" description="Disordered" evidence="1">
    <location>
        <begin position="31"/>
        <end position="52"/>
    </location>
</feature>
<keyword evidence="2" id="KW-1133">Transmembrane helix</keyword>
<evidence type="ECO:0000256" key="1">
    <source>
        <dbReference type="SAM" id="MobiDB-lite"/>
    </source>
</evidence>
<reference evidence="3 4" key="1">
    <citation type="journal article" date="2020" name="IScience">
        <title>Genome Sequencing of the Endangered Kingdonia uniflora (Circaeasteraceae, Ranunculales) Reveals Potential Mechanisms of Evolutionary Specialization.</title>
        <authorList>
            <person name="Sun Y."/>
            <person name="Deng T."/>
            <person name="Zhang A."/>
            <person name="Moore M.J."/>
            <person name="Landis J.B."/>
            <person name="Lin N."/>
            <person name="Zhang H."/>
            <person name="Zhang X."/>
            <person name="Huang J."/>
            <person name="Zhang X."/>
            <person name="Sun H."/>
            <person name="Wang H."/>
        </authorList>
    </citation>
    <scope>NUCLEOTIDE SEQUENCE [LARGE SCALE GENOMIC DNA]</scope>
    <source>
        <strain evidence="3">TB1705</strain>
        <tissue evidence="3">Leaf</tissue>
    </source>
</reference>
<dbReference type="AlphaFoldDB" id="A0A7J7M8B8"/>
<keyword evidence="4" id="KW-1185">Reference proteome</keyword>
<name>A0A7J7M8B8_9MAGN</name>
<feature type="compositionally biased region" description="Basic and acidic residues" evidence="1">
    <location>
        <begin position="34"/>
        <end position="44"/>
    </location>
</feature>
<evidence type="ECO:0000313" key="4">
    <source>
        <dbReference type="Proteomes" id="UP000541444"/>
    </source>
</evidence>
<keyword evidence="2" id="KW-0812">Transmembrane</keyword>
<dbReference type="Proteomes" id="UP000541444">
    <property type="component" value="Unassembled WGS sequence"/>
</dbReference>
<evidence type="ECO:0000313" key="3">
    <source>
        <dbReference type="EMBL" id="KAF6150998.1"/>
    </source>
</evidence>
<feature type="transmembrane region" description="Helical" evidence="2">
    <location>
        <begin position="91"/>
        <end position="111"/>
    </location>
</feature>
<feature type="region of interest" description="Disordered" evidence="1">
    <location>
        <begin position="67"/>
        <end position="86"/>
    </location>
</feature>
<comment type="caution">
    <text evidence="3">The sequence shown here is derived from an EMBL/GenBank/DDBJ whole genome shotgun (WGS) entry which is preliminary data.</text>
</comment>
<organism evidence="3 4">
    <name type="scientific">Kingdonia uniflora</name>
    <dbReference type="NCBI Taxonomy" id="39325"/>
    <lineage>
        <taxon>Eukaryota</taxon>
        <taxon>Viridiplantae</taxon>
        <taxon>Streptophyta</taxon>
        <taxon>Embryophyta</taxon>
        <taxon>Tracheophyta</taxon>
        <taxon>Spermatophyta</taxon>
        <taxon>Magnoliopsida</taxon>
        <taxon>Ranunculales</taxon>
        <taxon>Circaeasteraceae</taxon>
        <taxon>Kingdonia</taxon>
    </lineage>
</organism>
<accession>A0A7J7M8B8</accession>
<evidence type="ECO:0000256" key="2">
    <source>
        <dbReference type="SAM" id="Phobius"/>
    </source>
</evidence>
<sequence>MFQLPCNIYINFSGEKNKVLKDKRKKGLVQWRHPCPEPHSDSKGKSSSTVVKGAQLGRIRSLVQRLEKRETLNNESPTTSGSIDTIPETSALSHTSVCLYLLVYAIMILVISK</sequence>
<dbReference type="EMBL" id="JACGCM010001722">
    <property type="protein sequence ID" value="KAF6150998.1"/>
    <property type="molecule type" value="Genomic_DNA"/>
</dbReference>
<proteinExistence type="predicted"/>
<protein>
    <submittedName>
        <fullName evidence="3">Uncharacterized protein</fullName>
    </submittedName>
</protein>
<keyword evidence="2" id="KW-0472">Membrane</keyword>